<dbReference type="PANTHER" id="PTHR22777">
    <property type="entry name" value="HEMOLYSIN-RELATED"/>
    <property type="match status" value="1"/>
</dbReference>
<dbReference type="InterPro" id="IPR044751">
    <property type="entry name" value="Ion_transp-like_CBS"/>
</dbReference>
<evidence type="ECO:0000259" key="11">
    <source>
        <dbReference type="PROSITE" id="PS51371"/>
    </source>
</evidence>
<feature type="transmembrane region" description="Helical" evidence="10">
    <location>
        <begin position="81"/>
        <end position="101"/>
    </location>
</feature>
<feature type="domain" description="CBS" evidence="11">
    <location>
        <begin position="374"/>
        <end position="434"/>
    </location>
</feature>
<dbReference type="InterPro" id="IPR005496">
    <property type="entry name" value="Integral_membrane_TerC"/>
</dbReference>
<proteinExistence type="inferred from homology"/>
<keyword evidence="13" id="KW-1185">Reference proteome</keyword>
<dbReference type="InterPro" id="IPR046342">
    <property type="entry name" value="CBS_dom_sf"/>
</dbReference>
<organism evidence="12 13">
    <name type="scientific">Buchnera aphidicola</name>
    <name type="common">Thelaxes californica</name>
    <dbReference type="NCBI Taxonomy" id="1315998"/>
    <lineage>
        <taxon>Bacteria</taxon>
        <taxon>Pseudomonadati</taxon>
        <taxon>Pseudomonadota</taxon>
        <taxon>Gammaproteobacteria</taxon>
        <taxon>Enterobacterales</taxon>
        <taxon>Erwiniaceae</taxon>
        <taxon>Buchnera</taxon>
    </lineage>
</organism>
<dbReference type="FunFam" id="3.10.580.10:FF:000008">
    <property type="entry name" value="Integral membrane protein TerC"/>
    <property type="match status" value="1"/>
</dbReference>
<feature type="transmembrane region" description="Helical" evidence="10">
    <location>
        <begin position="12"/>
        <end position="37"/>
    </location>
</feature>
<comment type="subcellular location">
    <subcellularLocation>
        <location evidence="1">Cell membrane</location>
        <topology evidence="1">Multi-pass membrane protein</topology>
    </subcellularLocation>
</comment>
<evidence type="ECO:0000256" key="5">
    <source>
        <dbReference type="ARBA" id="ARBA00022737"/>
    </source>
</evidence>
<dbReference type="RefSeq" id="WP_158353453.1">
    <property type="nucleotide sequence ID" value="NZ_CP034852.1"/>
</dbReference>
<reference evidence="12 13" key="2">
    <citation type="submission" date="2019-05" db="EMBL/GenBank/DDBJ databases">
        <title>Genome evolution of the obligate endosymbiont Buchnera aphidicola.</title>
        <authorList>
            <person name="Moran N.A."/>
        </authorList>
    </citation>
    <scope>NUCLEOTIDE SEQUENCE [LARGE SCALE GENOMIC DNA]</scope>
    <source>
        <strain evidence="12 13">Tca</strain>
    </source>
</reference>
<feature type="transmembrane region" description="Helical" evidence="10">
    <location>
        <begin position="49"/>
        <end position="69"/>
    </location>
</feature>
<keyword evidence="6 10" id="KW-1133">Transmembrane helix</keyword>
<evidence type="ECO:0000256" key="3">
    <source>
        <dbReference type="ARBA" id="ARBA00022475"/>
    </source>
</evidence>
<dbReference type="InterPro" id="IPR036318">
    <property type="entry name" value="FAD-bd_PCMH-like_sf"/>
</dbReference>
<dbReference type="PROSITE" id="PS51371">
    <property type="entry name" value="CBS"/>
    <property type="match status" value="1"/>
</dbReference>
<dbReference type="InterPro" id="IPR005170">
    <property type="entry name" value="Transptr-assoc_dom"/>
</dbReference>
<evidence type="ECO:0000256" key="1">
    <source>
        <dbReference type="ARBA" id="ARBA00004651"/>
    </source>
</evidence>
<dbReference type="Proteomes" id="UP000298782">
    <property type="component" value="Chromosome"/>
</dbReference>
<dbReference type="Pfam" id="PF03471">
    <property type="entry name" value="CorC_HlyC"/>
    <property type="match status" value="1"/>
</dbReference>
<keyword evidence="3" id="KW-1003">Cell membrane</keyword>
<evidence type="ECO:0000313" key="13">
    <source>
        <dbReference type="Proteomes" id="UP000298782"/>
    </source>
</evidence>
<evidence type="ECO:0000256" key="4">
    <source>
        <dbReference type="ARBA" id="ARBA00022692"/>
    </source>
</evidence>
<comment type="similarity">
    <text evidence="2">Belongs to the UPF0053 family.</text>
</comment>
<gene>
    <name evidence="12" type="ORF">D9V80_01235</name>
</gene>
<dbReference type="PANTHER" id="PTHR22777:SF15">
    <property type="entry name" value="UPF0053 INNER MEMBRANE PROTEIN YOAE"/>
    <property type="match status" value="1"/>
</dbReference>
<dbReference type="InterPro" id="IPR016169">
    <property type="entry name" value="FAD-bd_PCMH_sub2"/>
</dbReference>
<dbReference type="EMBL" id="CP034852">
    <property type="protein sequence ID" value="QCI26782.1"/>
    <property type="molecule type" value="Genomic_DNA"/>
</dbReference>
<reference evidence="12 13" key="1">
    <citation type="submission" date="2018-12" db="EMBL/GenBank/DDBJ databases">
        <authorList>
            <person name="Chong R.A."/>
        </authorList>
    </citation>
    <scope>NUCLEOTIDE SEQUENCE [LARGE SCALE GENOMIC DNA]</scope>
    <source>
        <strain evidence="12 13">Tca</strain>
    </source>
</reference>
<dbReference type="Pfam" id="PF03741">
    <property type="entry name" value="TerC"/>
    <property type="match status" value="1"/>
</dbReference>
<keyword evidence="5" id="KW-0677">Repeat</keyword>
<evidence type="ECO:0000256" key="7">
    <source>
        <dbReference type="ARBA" id="ARBA00023122"/>
    </source>
</evidence>
<evidence type="ECO:0000256" key="6">
    <source>
        <dbReference type="ARBA" id="ARBA00022989"/>
    </source>
</evidence>
<dbReference type="SMART" id="SM01091">
    <property type="entry name" value="CorC_HlyC"/>
    <property type="match status" value="1"/>
</dbReference>
<evidence type="ECO:0000256" key="10">
    <source>
        <dbReference type="SAM" id="Phobius"/>
    </source>
</evidence>
<dbReference type="Gene3D" id="3.30.465.10">
    <property type="match status" value="1"/>
</dbReference>
<protein>
    <submittedName>
        <fullName evidence="12">TerC family protein</fullName>
    </submittedName>
</protein>
<dbReference type="AlphaFoldDB" id="A0A4D6YCG7"/>
<dbReference type="CDD" id="cd04590">
    <property type="entry name" value="CBS_pair_CorC_HlyC_assoc"/>
    <property type="match status" value="1"/>
</dbReference>
<evidence type="ECO:0000256" key="2">
    <source>
        <dbReference type="ARBA" id="ARBA00006337"/>
    </source>
</evidence>
<evidence type="ECO:0000256" key="9">
    <source>
        <dbReference type="PROSITE-ProRule" id="PRU00703"/>
    </source>
</evidence>
<keyword evidence="8 10" id="KW-0472">Membrane</keyword>
<name>A0A4D6YCG7_9GAMM</name>
<dbReference type="InterPro" id="IPR000644">
    <property type="entry name" value="CBS_dom"/>
</dbReference>
<dbReference type="GO" id="GO:0005886">
    <property type="term" value="C:plasma membrane"/>
    <property type="evidence" value="ECO:0007669"/>
    <property type="project" value="UniProtKB-SubCell"/>
</dbReference>
<dbReference type="Gene3D" id="3.10.580.10">
    <property type="entry name" value="CBS-domain"/>
    <property type="match status" value="1"/>
</dbReference>
<dbReference type="OrthoDB" id="9805314at2"/>
<sequence>MTSLLDPSVWAGLLTLITLEIVLGLDNLLFIAILVSKLPPETRDKARKIGLFLALIMRLGLLSAFSWLINMQTIVVNNRFFSLSGRNLILLSGGIFLLFKATMELHERIDIKEKNLSANKNYASFWPVVIQIVILDAIFSFDSIVTAVGMVDKLVLMMLAIVIASMIMLLTSKILINFINLHQTVVVLCLSFLLIIGLSLVSESLGFYIPKEYLYAAVTFSIFIEFINQLSKKNFVKYQARIPLRQRAAGIILRFMMRNTKEENNGKNNQNENLFLSEKNDDELDSFKDEERYMINAVLTLANRSIRSMMTPRGDISWVNILHSKEEIRYHLLKSPHSLFPVCKGELDEIIGVVRAKELLVNLDKSRVNILKFVTKITPIIVPDTLDPINLLGVLRKAQGNFVVVTNEFGVIQGLITPLDVLEAIAGEFPDADETPDVIFEENTNSWLVKGVTDLHSLAQLLDTNLFIKKSKTYTSLAGLLIAQKGQLPVSGDIINIAPLSFKIVTATEYRIDLVRITKIKTNITM</sequence>
<keyword evidence="4 10" id="KW-0812">Transmembrane</keyword>
<accession>A0A4D6YCG7</accession>
<feature type="transmembrane region" description="Helical" evidence="10">
    <location>
        <begin position="154"/>
        <end position="172"/>
    </location>
</feature>
<dbReference type="SUPFAM" id="SSF56176">
    <property type="entry name" value="FAD-binding/transporter-associated domain-like"/>
    <property type="match status" value="1"/>
</dbReference>
<keyword evidence="7 9" id="KW-0129">CBS domain</keyword>
<dbReference type="GO" id="GO:0050660">
    <property type="term" value="F:flavin adenine dinucleotide binding"/>
    <property type="evidence" value="ECO:0007669"/>
    <property type="project" value="InterPro"/>
</dbReference>
<dbReference type="SUPFAM" id="SSF54631">
    <property type="entry name" value="CBS-domain pair"/>
    <property type="match status" value="1"/>
</dbReference>
<feature type="transmembrane region" description="Helical" evidence="10">
    <location>
        <begin position="184"/>
        <end position="201"/>
    </location>
</feature>
<evidence type="ECO:0000313" key="12">
    <source>
        <dbReference type="EMBL" id="QCI26782.1"/>
    </source>
</evidence>
<evidence type="ECO:0000256" key="8">
    <source>
        <dbReference type="ARBA" id="ARBA00023136"/>
    </source>
</evidence>
<feature type="transmembrane region" description="Helical" evidence="10">
    <location>
        <begin position="122"/>
        <end position="148"/>
    </location>
</feature>